<dbReference type="PANTHER" id="PTHR30075:SF2">
    <property type="entry name" value="GLYCINE--TRNA LIGASE, CHLOROPLASTIC_MITOCHONDRIAL 2"/>
    <property type="match status" value="1"/>
</dbReference>
<comment type="subunit">
    <text evidence="8">Tetramer of two alpha and two beta subunits.</text>
</comment>
<keyword evidence="8" id="KW-0963">Cytoplasm</keyword>
<evidence type="ECO:0000256" key="4">
    <source>
        <dbReference type="ARBA" id="ARBA00022840"/>
    </source>
</evidence>
<organism evidence="9 10">
    <name type="scientific">Phoenicibacter congonensis</name>
    <dbReference type="NCBI Taxonomy" id="1944646"/>
    <lineage>
        <taxon>Bacteria</taxon>
        <taxon>Bacillati</taxon>
        <taxon>Actinomycetota</taxon>
        <taxon>Coriobacteriia</taxon>
        <taxon>Eggerthellales</taxon>
        <taxon>Eggerthellaceae</taxon>
        <taxon>Phoenicibacter</taxon>
    </lineage>
</organism>
<evidence type="ECO:0000256" key="2">
    <source>
        <dbReference type="ARBA" id="ARBA00022598"/>
    </source>
</evidence>
<dbReference type="Proteomes" id="UP001168575">
    <property type="component" value="Unassembled WGS sequence"/>
</dbReference>
<dbReference type="NCBIfam" id="TIGR00211">
    <property type="entry name" value="glyS"/>
    <property type="match status" value="1"/>
</dbReference>
<dbReference type="SUPFAM" id="SSF109604">
    <property type="entry name" value="HD-domain/PDEase-like"/>
    <property type="match status" value="1"/>
</dbReference>
<evidence type="ECO:0000256" key="1">
    <source>
        <dbReference type="ARBA" id="ARBA00008226"/>
    </source>
</evidence>
<evidence type="ECO:0000256" key="6">
    <source>
        <dbReference type="ARBA" id="ARBA00023146"/>
    </source>
</evidence>
<dbReference type="PROSITE" id="PS50861">
    <property type="entry name" value="AA_TRNA_LIGASE_II_GLYAB"/>
    <property type="match status" value="1"/>
</dbReference>
<comment type="similarity">
    <text evidence="1 8">Belongs to the class-II aminoacyl-tRNA synthetase family.</text>
</comment>
<gene>
    <name evidence="8 9" type="primary">glyS</name>
    <name evidence="9" type="ORF">Q3982_02000</name>
</gene>
<keyword evidence="4 8" id="KW-0067">ATP-binding</keyword>
<dbReference type="PRINTS" id="PR01045">
    <property type="entry name" value="TRNASYNTHGB"/>
</dbReference>
<comment type="catalytic activity">
    <reaction evidence="7 8">
        <text>tRNA(Gly) + glycine + ATP = glycyl-tRNA(Gly) + AMP + diphosphate</text>
        <dbReference type="Rhea" id="RHEA:16013"/>
        <dbReference type="Rhea" id="RHEA-COMP:9664"/>
        <dbReference type="Rhea" id="RHEA-COMP:9683"/>
        <dbReference type="ChEBI" id="CHEBI:30616"/>
        <dbReference type="ChEBI" id="CHEBI:33019"/>
        <dbReference type="ChEBI" id="CHEBI:57305"/>
        <dbReference type="ChEBI" id="CHEBI:78442"/>
        <dbReference type="ChEBI" id="CHEBI:78522"/>
        <dbReference type="ChEBI" id="CHEBI:456215"/>
        <dbReference type="EC" id="6.1.1.14"/>
    </reaction>
</comment>
<dbReference type="HAMAP" id="MF_00255">
    <property type="entry name" value="Gly_tRNA_synth_beta"/>
    <property type="match status" value="1"/>
</dbReference>
<keyword evidence="2 8" id="KW-0436">Ligase</keyword>
<evidence type="ECO:0000313" key="9">
    <source>
        <dbReference type="EMBL" id="MDO4841434.1"/>
    </source>
</evidence>
<dbReference type="GO" id="GO:0005829">
    <property type="term" value="C:cytosol"/>
    <property type="evidence" value="ECO:0007669"/>
    <property type="project" value="TreeGrafter"/>
</dbReference>
<protein>
    <recommendedName>
        <fullName evidence="8">Glycine--tRNA ligase beta subunit</fullName>
        <ecNumber evidence="8">6.1.1.14</ecNumber>
    </recommendedName>
    <alternativeName>
        <fullName evidence="8">Glycyl-tRNA synthetase beta subunit</fullName>
        <shortName evidence="8">GlyRS</shortName>
    </alternativeName>
</protein>
<dbReference type="GO" id="GO:0006426">
    <property type="term" value="P:glycyl-tRNA aminoacylation"/>
    <property type="evidence" value="ECO:0007669"/>
    <property type="project" value="UniProtKB-UniRule"/>
</dbReference>
<dbReference type="GO" id="GO:0005524">
    <property type="term" value="F:ATP binding"/>
    <property type="evidence" value="ECO:0007669"/>
    <property type="project" value="UniProtKB-UniRule"/>
</dbReference>
<evidence type="ECO:0000256" key="3">
    <source>
        <dbReference type="ARBA" id="ARBA00022741"/>
    </source>
</evidence>
<keyword evidence="5 8" id="KW-0648">Protein biosynthesis</keyword>
<dbReference type="InterPro" id="IPR015944">
    <property type="entry name" value="Gly-tRNA-synth_bsu"/>
</dbReference>
<dbReference type="EMBL" id="JAUMVS010000017">
    <property type="protein sequence ID" value="MDO4841434.1"/>
    <property type="molecule type" value="Genomic_DNA"/>
</dbReference>
<evidence type="ECO:0000256" key="7">
    <source>
        <dbReference type="ARBA" id="ARBA00047937"/>
    </source>
</evidence>
<evidence type="ECO:0000313" key="10">
    <source>
        <dbReference type="Proteomes" id="UP001168575"/>
    </source>
</evidence>
<evidence type="ECO:0000256" key="8">
    <source>
        <dbReference type="HAMAP-Rule" id="MF_00255"/>
    </source>
</evidence>
<reference evidence="9" key="1">
    <citation type="submission" date="2023-07" db="EMBL/GenBank/DDBJ databases">
        <title>Between Cages and Wild: Unraveling the Impact of Captivity on Animal Microbiomes and Antimicrobial Resistance.</title>
        <authorList>
            <person name="Schmartz G.P."/>
            <person name="Rehner J."/>
            <person name="Schuff M.J."/>
            <person name="Becker S.L."/>
            <person name="Kravczyk M."/>
            <person name="Gurevich A."/>
            <person name="Francke R."/>
            <person name="Mueller R."/>
            <person name="Keller V."/>
            <person name="Keller A."/>
        </authorList>
    </citation>
    <scope>NUCLEOTIDE SEQUENCE</scope>
    <source>
        <strain evidence="9">S12M_St_49</strain>
    </source>
</reference>
<accession>A0AA43RGJ6</accession>
<dbReference type="InterPro" id="IPR006194">
    <property type="entry name" value="Gly-tRNA-synth_heterodimer"/>
</dbReference>
<comment type="caution">
    <text evidence="9">The sequence shown here is derived from an EMBL/GenBank/DDBJ whole genome shotgun (WGS) entry which is preliminary data.</text>
</comment>
<dbReference type="AlphaFoldDB" id="A0AA43RGJ6"/>
<dbReference type="GO" id="GO:0004820">
    <property type="term" value="F:glycine-tRNA ligase activity"/>
    <property type="evidence" value="ECO:0007669"/>
    <property type="project" value="UniProtKB-UniRule"/>
</dbReference>
<name>A0AA43RGJ6_9ACTN</name>
<dbReference type="Pfam" id="PF02092">
    <property type="entry name" value="tRNA_synt_2f"/>
    <property type="match status" value="1"/>
</dbReference>
<sequence>MALKTFAFEIGSEEIPAFDLADATEQMKVLVPKLLDDAGIVHGEVEIYTSPRRQIFVAHDIAEVTDEKVEKFRGPSKKIAFNEDGTPSKALEGFARSKGVAVEDLVLEGEGDKANYCATVVTPSVNVIDLLGDICLKTINGIKWPKSCNWGSTREVYSRPVRWLCAMFGTDVVDVEWANLKSSNTTIGHRFLNPGPHVVPSADDLISVVRSASVIPVQEERRQIILDGIKKIEEETGYTARIPEKTLVEVTNLGEFPTPMVGTFDEEFLKVPEEIIVDAMLMHQRYFPLYQANGKLSNKFVIVSNGNPENEAIIVDGNERVVAARLYDAKFFYDEDLKQPLENNVEKLEEVIYQEKLGTIKAKNDRNVILATYIACQAELSEEEKTDAVRAAYLAKADLPSQAVIEFTSVQGIMGSYYAAASGENEHVALAIKEHYCPRFAGDDVPQEIVGKVVALADKLDTVCGLIAVGERPTGSKDPFGVRRAALGCVAIMQAGLDIDLLPAIDNALKYLKEQGIEFDVDAAKESIVDFFGDRASQLSKAAGCEQETIDAVMASGVQEPIVIISRACDLQKAREEMKDDFEDLSVAFSRAHSLSDMQLGTDLEESLFGDNERVFVDAIEKTKAEIAGLIKTDYFAALKCLASLRGPVDAFFDSTMIMDKDEAIKNNRVKILNNFIECFAGIADFGKFSK</sequence>
<comment type="subcellular location">
    <subcellularLocation>
        <location evidence="8">Cytoplasm</location>
    </subcellularLocation>
</comment>
<proteinExistence type="inferred from homology"/>
<dbReference type="EC" id="6.1.1.14" evidence="8"/>
<evidence type="ECO:0000256" key="5">
    <source>
        <dbReference type="ARBA" id="ARBA00022917"/>
    </source>
</evidence>
<keyword evidence="6 8" id="KW-0030">Aminoacyl-tRNA synthetase</keyword>
<dbReference type="PANTHER" id="PTHR30075">
    <property type="entry name" value="GLYCYL-TRNA SYNTHETASE"/>
    <property type="match status" value="1"/>
</dbReference>
<keyword evidence="10" id="KW-1185">Reference proteome</keyword>
<keyword evidence="3 8" id="KW-0547">Nucleotide-binding</keyword>